<dbReference type="Pfam" id="PF00294">
    <property type="entry name" value="PfkB"/>
    <property type="match status" value="1"/>
</dbReference>
<evidence type="ECO:0000256" key="5">
    <source>
        <dbReference type="ARBA" id="ARBA00023268"/>
    </source>
</evidence>
<dbReference type="Gene3D" id="3.40.1190.20">
    <property type="match status" value="1"/>
</dbReference>
<protein>
    <submittedName>
        <fullName evidence="9">ADP-heptose synthase</fullName>
    </submittedName>
</protein>
<evidence type="ECO:0000259" key="8">
    <source>
        <dbReference type="Pfam" id="PF01467"/>
    </source>
</evidence>
<dbReference type="RefSeq" id="WP_110788630.1">
    <property type="nucleotide sequence ID" value="NZ_QKQS01000038.1"/>
</dbReference>
<dbReference type="InterPro" id="IPR004821">
    <property type="entry name" value="Cyt_trans-like"/>
</dbReference>
<evidence type="ECO:0000313" key="9">
    <source>
        <dbReference type="EMBL" id="PZA09284.1"/>
    </source>
</evidence>
<dbReference type="GO" id="GO:0033785">
    <property type="term" value="F:heptose 7-phosphate kinase activity"/>
    <property type="evidence" value="ECO:0007669"/>
    <property type="project" value="TreeGrafter"/>
</dbReference>
<dbReference type="AlphaFoldDB" id="A0A323U928"/>
<dbReference type="GO" id="GO:0005829">
    <property type="term" value="C:cytosol"/>
    <property type="evidence" value="ECO:0007669"/>
    <property type="project" value="TreeGrafter"/>
</dbReference>
<feature type="domain" description="Cytidyltransferase-like" evidence="8">
    <location>
        <begin position="26"/>
        <end position="106"/>
    </location>
</feature>
<evidence type="ECO:0000313" key="10">
    <source>
        <dbReference type="Proteomes" id="UP000248134"/>
    </source>
</evidence>
<dbReference type="InterPro" id="IPR014729">
    <property type="entry name" value="Rossmann-like_a/b/a_fold"/>
</dbReference>
<dbReference type="Pfam" id="PF01467">
    <property type="entry name" value="CTP_transf_like"/>
    <property type="match status" value="1"/>
</dbReference>
<keyword evidence="3" id="KW-0808">Transferase</keyword>
<comment type="function">
    <text evidence="1">Catalyzes the phosphorylation of D-glycero-D-manno-heptose 7-phosphate at the C-1 position to selectively form D-glycero-beta-D-manno-heptose-1,7-bisphosphate.</text>
</comment>
<dbReference type="SUPFAM" id="SSF52374">
    <property type="entry name" value="Nucleotidylyl transferase"/>
    <property type="match status" value="1"/>
</dbReference>
<accession>A0A323U928</accession>
<dbReference type="InterPro" id="IPR011913">
    <property type="entry name" value="RfaE_dom_I"/>
</dbReference>
<evidence type="ECO:0000256" key="3">
    <source>
        <dbReference type="ARBA" id="ARBA00022679"/>
    </source>
</evidence>
<evidence type="ECO:0000256" key="2">
    <source>
        <dbReference type="ARBA" id="ARBA00003753"/>
    </source>
</evidence>
<dbReference type="Gene3D" id="3.40.50.620">
    <property type="entry name" value="HUPs"/>
    <property type="match status" value="1"/>
</dbReference>
<keyword evidence="6" id="KW-0119">Carbohydrate metabolism</keyword>
<name>A0A323U928_RHOPL</name>
<dbReference type="PANTHER" id="PTHR46969:SF1">
    <property type="entry name" value="BIFUNCTIONAL PROTEIN HLDE"/>
    <property type="match status" value="1"/>
</dbReference>
<feature type="domain" description="Carbohydrate kinase PfkB" evidence="7">
    <location>
        <begin position="182"/>
        <end position="481"/>
    </location>
</feature>
<dbReference type="InterPro" id="IPR011611">
    <property type="entry name" value="PfkB_dom"/>
</dbReference>
<keyword evidence="4" id="KW-0418">Kinase</keyword>
<dbReference type="NCBIfam" id="TIGR00125">
    <property type="entry name" value="cyt_tran_rel"/>
    <property type="match status" value="1"/>
</dbReference>
<dbReference type="EMBL" id="QKQS01000038">
    <property type="protein sequence ID" value="PZA09284.1"/>
    <property type="molecule type" value="Genomic_DNA"/>
</dbReference>
<dbReference type="PANTHER" id="PTHR46969">
    <property type="entry name" value="BIFUNCTIONAL PROTEIN HLDE"/>
    <property type="match status" value="1"/>
</dbReference>
<dbReference type="Proteomes" id="UP000248134">
    <property type="component" value="Unassembled WGS sequence"/>
</dbReference>
<dbReference type="SUPFAM" id="SSF53613">
    <property type="entry name" value="Ribokinase-like"/>
    <property type="match status" value="1"/>
</dbReference>
<organism evidence="9 10">
    <name type="scientific">Rhodopseudomonas palustris</name>
    <dbReference type="NCBI Taxonomy" id="1076"/>
    <lineage>
        <taxon>Bacteria</taxon>
        <taxon>Pseudomonadati</taxon>
        <taxon>Pseudomonadota</taxon>
        <taxon>Alphaproteobacteria</taxon>
        <taxon>Hyphomicrobiales</taxon>
        <taxon>Nitrobacteraceae</taxon>
        <taxon>Rhodopseudomonas</taxon>
    </lineage>
</organism>
<sequence length="494" mass="53392">MLHPETETTLAEIRKLAGRRRSIVFVSGNFNIVHPGHLRLLKFAADCGDFLVVGVTADPGYDWMLPAELRLEGVRAIGVVDHAFLLHDAPEDFIAELRPAVVVKGKEHEGADNPEKAALDGYGGRLVFSSGEVAFSSLDLIKREFREFNPSSIIKPLDYPRRHRFEPLELKSVLAGFPKLRVLVIGDLIVDEYIACDPLGLSQEDPTIVVTPVLRELFVGGAGIVAGHAAGMGAQVGLLTVGGGDAMADFARERLASYNVDATILTDESRPTTTKQRFRAGNKTLLRVSHLKQHDVDADLQARMLETIEHRLPSTDLVVFSDFNYGCLPTRLIEAVGQACRARGVPMVADSQSSSQVGDISRFTEMLLIKPTEREARLAMRDFDSGLVVLVEALREKARAKNVILTLAAEGLLVHAETGAGGTVVTDRLPAFNTAPKDAAGAGDSFFVCAALALAIGTDIWRSAYLASIAAACQVGRIGNIPVTARDIIRELDT</sequence>
<gene>
    <name evidence="9" type="ORF">DNX69_24595</name>
</gene>
<evidence type="ECO:0000256" key="1">
    <source>
        <dbReference type="ARBA" id="ARBA00002319"/>
    </source>
</evidence>
<dbReference type="GO" id="GO:0033786">
    <property type="term" value="F:heptose-1-phosphate adenylyltransferase activity"/>
    <property type="evidence" value="ECO:0007669"/>
    <property type="project" value="TreeGrafter"/>
</dbReference>
<reference evidence="9 10" key="1">
    <citation type="submission" date="2018-06" db="EMBL/GenBank/DDBJ databases">
        <title>Draft Whole-Genome Sequence of the purple photosynthetic bacterium Rhodospeudomonas palustris XCP.</title>
        <authorList>
            <person name="Rayyan A."/>
            <person name="Meyer T.E."/>
            <person name="Kyndt J.A."/>
        </authorList>
    </citation>
    <scope>NUCLEOTIDE SEQUENCE [LARGE SCALE GENOMIC DNA]</scope>
    <source>
        <strain evidence="9 10">XCP</strain>
    </source>
</reference>
<evidence type="ECO:0000256" key="6">
    <source>
        <dbReference type="ARBA" id="ARBA00023277"/>
    </source>
</evidence>
<dbReference type="OrthoDB" id="9802794at2"/>
<dbReference type="CDD" id="cd01172">
    <property type="entry name" value="RfaE_like"/>
    <property type="match status" value="1"/>
</dbReference>
<dbReference type="InterPro" id="IPR029056">
    <property type="entry name" value="Ribokinase-like"/>
</dbReference>
<proteinExistence type="predicted"/>
<keyword evidence="5" id="KW-0511">Multifunctional enzyme</keyword>
<evidence type="ECO:0000259" key="7">
    <source>
        <dbReference type="Pfam" id="PF00294"/>
    </source>
</evidence>
<comment type="caution">
    <text evidence="9">The sequence shown here is derived from an EMBL/GenBank/DDBJ whole genome shotgun (WGS) entry which is preliminary data.</text>
</comment>
<comment type="function">
    <text evidence="2">Catalyzes the ADP transfer from ATP to D-glycero-beta-D-manno-heptose 1-phosphate, yielding ADP-D-glycero-beta-D-manno-heptose.</text>
</comment>
<evidence type="ECO:0000256" key="4">
    <source>
        <dbReference type="ARBA" id="ARBA00022777"/>
    </source>
</evidence>
<dbReference type="GO" id="GO:0016773">
    <property type="term" value="F:phosphotransferase activity, alcohol group as acceptor"/>
    <property type="evidence" value="ECO:0007669"/>
    <property type="project" value="InterPro"/>
</dbReference>